<organism evidence="2 3">
    <name type="scientific">Candidatus Yanofskybacteria bacterium RIFCSPHIGHO2_02_FULL_41_11</name>
    <dbReference type="NCBI Taxonomy" id="1802675"/>
    <lineage>
        <taxon>Bacteria</taxon>
        <taxon>Candidatus Yanofskyibacteriota</taxon>
    </lineage>
</organism>
<evidence type="ECO:0000313" key="2">
    <source>
        <dbReference type="EMBL" id="OGN10596.1"/>
    </source>
</evidence>
<dbReference type="Gene3D" id="3.40.50.2000">
    <property type="entry name" value="Glycogen Phosphorylase B"/>
    <property type="match status" value="2"/>
</dbReference>
<dbReference type="PANTHER" id="PTHR45947:SF15">
    <property type="entry name" value="TEICHURONIC ACID BIOSYNTHESIS GLYCOSYLTRANSFERASE TUAC-RELATED"/>
    <property type="match status" value="1"/>
</dbReference>
<name>A0A1F8FEB3_9BACT</name>
<dbReference type="PANTHER" id="PTHR45947">
    <property type="entry name" value="SULFOQUINOVOSYL TRANSFERASE SQD2"/>
    <property type="match status" value="1"/>
</dbReference>
<gene>
    <name evidence="2" type="ORF">A3J46_05295</name>
</gene>
<dbReference type="Proteomes" id="UP000177167">
    <property type="component" value="Unassembled WGS sequence"/>
</dbReference>
<comment type="caution">
    <text evidence="2">The sequence shown here is derived from an EMBL/GenBank/DDBJ whole genome shotgun (WGS) entry which is preliminary data.</text>
</comment>
<dbReference type="CDD" id="cd03801">
    <property type="entry name" value="GT4_PimA-like"/>
    <property type="match status" value="1"/>
</dbReference>
<feature type="domain" description="Glycosyl transferase family 1" evidence="1">
    <location>
        <begin position="215"/>
        <end position="376"/>
    </location>
</feature>
<sequence length="404" mass="46098">MKLLMITGLGSAKDLASGNKGAFYNTLEEFSKYWTRIDIICPKINNINSGNSKFEILNPKQSQNSKSQTINLFDNIFIHISPWPLMFHPLWFIKKGLEIYREQKFNLMTVQDYPPFYNGIGARLLWQRIKVPYVLEFHHISGYPKAANFKEKIYANEFIWKLYWRLFGSKARAVRVVNQKQTPEFLKKVGVPEDKMFYIPSMYVDLDTFKPIGLSKEYDIIFVGRLEPNKGVDLLIGAVRNLKSQISNLKCLVVGDGLLRGWIQSQITNYQLPITNYGRAKNSQEIAELINRSKILVMPSYNEGGPRVVLEAMACGVPVLVTNVGLMPDFAGHNSAPDFADKNGVKIIDWDAADIAKKAQELLENENEREKLSQAGMEIAKQFEKKNMVKDYANKLKELIVQGS</sequence>
<dbReference type="GO" id="GO:0016757">
    <property type="term" value="F:glycosyltransferase activity"/>
    <property type="evidence" value="ECO:0007669"/>
    <property type="project" value="InterPro"/>
</dbReference>
<evidence type="ECO:0000313" key="3">
    <source>
        <dbReference type="Proteomes" id="UP000177167"/>
    </source>
</evidence>
<dbReference type="SUPFAM" id="SSF53756">
    <property type="entry name" value="UDP-Glycosyltransferase/glycogen phosphorylase"/>
    <property type="match status" value="1"/>
</dbReference>
<dbReference type="AlphaFoldDB" id="A0A1F8FEB3"/>
<dbReference type="InterPro" id="IPR050194">
    <property type="entry name" value="Glycosyltransferase_grp1"/>
</dbReference>
<dbReference type="EMBL" id="MGJP01000003">
    <property type="protein sequence ID" value="OGN10596.1"/>
    <property type="molecule type" value="Genomic_DNA"/>
</dbReference>
<dbReference type="InterPro" id="IPR001296">
    <property type="entry name" value="Glyco_trans_1"/>
</dbReference>
<accession>A0A1F8FEB3</accession>
<reference evidence="2 3" key="1">
    <citation type="journal article" date="2016" name="Nat. Commun.">
        <title>Thousands of microbial genomes shed light on interconnected biogeochemical processes in an aquifer system.</title>
        <authorList>
            <person name="Anantharaman K."/>
            <person name="Brown C.T."/>
            <person name="Hug L.A."/>
            <person name="Sharon I."/>
            <person name="Castelle C.J."/>
            <person name="Probst A.J."/>
            <person name="Thomas B.C."/>
            <person name="Singh A."/>
            <person name="Wilkins M.J."/>
            <person name="Karaoz U."/>
            <person name="Brodie E.L."/>
            <person name="Williams K.H."/>
            <person name="Hubbard S.S."/>
            <person name="Banfield J.F."/>
        </authorList>
    </citation>
    <scope>NUCLEOTIDE SEQUENCE [LARGE SCALE GENOMIC DNA]</scope>
</reference>
<evidence type="ECO:0000259" key="1">
    <source>
        <dbReference type="Pfam" id="PF00534"/>
    </source>
</evidence>
<protein>
    <recommendedName>
        <fullName evidence="1">Glycosyl transferase family 1 domain-containing protein</fullName>
    </recommendedName>
</protein>
<dbReference type="Pfam" id="PF00534">
    <property type="entry name" value="Glycos_transf_1"/>
    <property type="match status" value="1"/>
</dbReference>
<proteinExistence type="predicted"/>